<name>M7B3N3_CHEMY</name>
<dbReference type="EMBL" id="KB552014">
    <property type="protein sequence ID" value="EMP30105.1"/>
    <property type="molecule type" value="Genomic_DNA"/>
</dbReference>
<sequence>MEFLDVLCQAESQDLNLGLLATIQLDVNVMEEQAERITGETMVVRARQTILSILNCGNQTFQLNEVGYLGHIYTTRIGG</sequence>
<evidence type="ECO:0000313" key="2">
    <source>
        <dbReference type="Proteomes" id="UP000031443"/>
    </source>
</evidence>
<dbReference type="Proteomes" id="UP000031443">
    <property type="component" value="Unassembled WGS sequence"/>
</dbReference>
<reference evidence="2" key="1">
    <citation type="journal article" date="2013" name="Nat. Genet.">
        <title>The draft genomes of soft-shell turtle and green sea turtle yield insights into the development and evolution of the turtle-specific body plan.</title>
        <authorList>
            <person name="Wang Z."/>
            <person name="Pascual-Anaya J."/>
            <person name="Zadissa A."/>
            <person name="Li W."/>
            <person name="Niimura Y."/>
            <person name="Huang Z."/>
            <person name="Li C."/>
            <person name="White S."/>
            <person name="Xiong Z."/>
            <person name="Fang D."/>
            <person name="Wang B."/>
            <person name="Ming Y."/>
            <person name="Chen Y."/>
            <person name="Zheng Y."/>
            <person name="Kuraku S."/>
            <person name="Pignatelli M."/>
            <person name="Herrero J."/>
            <person name="Beal K."/>
            <person name="Nozawa M."/>
            <person name="Li Q."/>
            <person name="Wang J."/>
            <person name="Zhang H."/>
            <person name="Yu L."/>
            <person name="Shigenobu S."/>
            <person name="Wang J."/>
            <person name="Liu J."/>
            <person name="Flicek P."/>
            <person name="Searle S."/>
            <person name="Wang J."/>
            <person name="Kuratani S."/>
            <person name="Yin Y."/>
            <person name="Aken B."/>
            <person name="Zhang G."/>
            <person name="Irie N."/>
        </authorList>
    </citation>
    <scope>NUCLEOTIDE SEQUENCE [LARGE SCALE GENOMIC DNA]</scope>
</reference>
<proteinExistence type="predicted"/>
<evidence type="ECO:0000313" key="1">
    <source>
        <dbReference type="EMBL" id="EMP30105.1"/>
    </source>
</evidence>
<dbReference type="AlphaFoldDB" id="M7B3N3"/>
<keyword evidence="2" id="KW-1185">Reference proteome</keyword>
<organism evidence="1 2">
    <name type="scientific">Chelonia mydas</name>
    <name type="common">Green sea-turtle</name>
    <name type="synonym">Chelonia agassizi</name>
    <dbReference type="NCBI Taxonomy" id="8469"/>
    <lineage>
        <taxon>Eukaryota</taxon>
        <taxon>Metazoa</taxon>
        <taxon>Chordata</taxon>
        <taxon>Craniata</taxon>
        <taxon>Vertebrata</taxon>
        <taxon>Euteleostomi</taxon>
        <taxon>Archelosauria</taxon>
        <taxon>Testudinata</taxon>
        <taxon>Testudines</taxon>
        <taxon>Cryptodira</taxon>
        <taxon>Durocryptodira</taxon>
        <taxon>Americhelydia</taxon>
        <taxon>Chelonioidea</taxon>
        <taxon>Cheloniidae</taxon>
        <taxon>Chelonia</taxon>
    </lineage>
</organism>
<gene>
    <name evidence="1" type="ORF">UY3_12806</name>
</gene>
<protein>
    <submittedName>
        <fullName evidence="1">Uncharacterized protein</fullName>
    </submittedName>
</protein>
<accession>M7B3N3</accession>